<organism evidence="1 2">
    <name type="scientific">Catharanthus roseus</name>
    <name type="common">Madagascar periwinkle</name>
    <name type="synonym">Vinca rosea</name>
    <dbReference type="NCBI Taxonomy" id="4058"/>
    <lineage>
        <taxon>Eukaryota</taxon>
        <taxon>Viridiplantae</taxon>
        <taxon>Streptophyta</taxon>
        <taxon>Embryophyta</taxon>
        <taxon>Tracheophyta</taxon>
        <taxon>Spermatophyta</taxon>
        <taxon>Magnoliopsida</taxon>
        <taxon>eudicotyledons</taxon>
        <taxon>Gunneridae</taxon>
        <taxon>Pentapetalae</taxon>
        <taxon>asterids</taxon>
        <taxon>lamiids</taxon>
        <taxon>Gentianales</taxon>
        <taxon>Apocynaceae</taxon>
        <taxon>Rauvolfioideae</taxon>
        <taxon>Vinceae</taxon>
        <taxon>Catharanthinae</taxon>
        <taxon>Catharanthus</taxon>
    </lineage>
</organism>
<proteinExistence type="predicted"/>
<comment type="caution">
    <text evidence="1">The sequence shown here is derived from an EMBL/GenBank/DDBJ whole genome shotgun (WGS) entry which is preliminary data.</text>
</comment>
<dbReference type="EMBL" id="CM044704">
    <property type="protein sequence ID" value="KAI5668136.1"/>
    <property type="molecule type" value="Genomic_DNA"/>
</dbReference>
<evidence type="ECO:0000313" key="2">
    <source>
        <dbReference type="Proteomes" id="UP001060085"/>
    </source>
</evidence>
<name>A0ACC0B671_CATRO</name>
<sequence>MDAHNFQPLHGVGESCFPATKNTLYGKFSSIPCSLVSTSPLKQYLNFLNDVRHRIYRAQGNFELSFFRVIVIIRFRLTRNGIISVQSVNLTVVVIDGSVQHRRKTNDALRSMKAPSLSFEQSRDWDPYLGISIFSLPVCFVKSFGSLAMSKYSALLREDDEI</sequence>
<reference evidence="2" key="1">
    <citation type="journal article" date="2023" name="Nat. Plants">
        <title>Single-cell RNA sequencing provides a high-resolution roadmap for understanding the multicellular compartmentation of specialized metabolism.</title>
        <authorList>
            <person name="Sun S."/>
            <person name="Shen X."/>
            <person name="Li Y."/>
            <person name="Li Y."/>
            <person name="Wang S."/>
            <person name="Li R."/>
            <person name="Zhang H."/>
            <person name="Shen G."/>
            <person name="Guo B."/>
            <person name="Wei J."/>
            <person name="Xu J."/>
            <person name="St-Pierre B."/>
            <person name="Chen S."/>
            <person name="Sun C."/>
        </authorList>
    </citation>
    <scope>NUCLEOTIDE SEQUENCE [LARGE SCALE GENOMIC DNA]</scope>
</reference>
<gene>
    <name evidence="1" type="ORF">M9H77_17989</name>
</gene>
<keyword evidence="2" id="KW-1185">Reference proteome</keyword>
<dbReference type="Proteomes" id="UP001060085">
    <property type="component" value="Linkage Group LG04"/>
</dbReference>
<protein>
    <submittedName>
        <fullName evidence="1">Uncharacterized protein</fullName>
    </submittedName>
</protein>
<accession>A0ACC0B671</accession>
<evidence type="ECO:0000313" key="1">
    <source>
        <dbReference type="EMBL" id="KAI5668136.1"/>
    </source>
</evidence>